<feature type="compositionally biased region" description="Basic and acidic residues" evidence="2">
    <location>
        <begin position="1"/>
        <end position="58"/>
    </location>
</feature>
<dbReference type="AlphaFoldDB" id="A0A388KIX6"/>
<feature type="compositionally biased region" description="Acidic residues" evidence="2">
    <location>
        <begin position="237"/>
        <end position="246"/>
    </location>
</feature>
<evidence type="ECO:0000259" key="3">
    <source>
        <dbReference type="PROSITE" id="PS50158"/>
    </source>
</evidence>
<dbReference type="Pfam" id="PF00098">
    <property type="entry name" value="zf-CCHC"/>
    <property type="match status" value="1"/>
</dbReference>
<name>A0A388KIX6_CHABU</name>
<proteinExistence type="predicted"/>
<feature type="region of interest" description="Disordered" evidence="2">
    <location>
        <begin position="221"/>
        <end position="272"/>
    </location>
</feature>
<dbReference type="SMART" id="SM00343">
    <property type="entry name" value="ZnF_C2HC"/>
    <property type="match status" value="1"/>
</dbReference>
<dbReference type="SUPFAM" id="SSF57756">
    <property type="entry name" value="Retrovirus zinc finger-like domains"/>
    <property type="match status" value="1"/>
</dbReference>
<feature type="compositionally biased region" description="Basic residues" evidence="2">
    <location>
        <begin position="299"/>
        <end position="310"/>
    </location>
</feature>
<dbReference type="OrthoDB" id="425619at2759"/>
<evidence type="ECO:0000256" key="2">
    <source>
        <dbReference type="SAM" id="MobiDB-lite"/>
    </source>
</evidence>
<evidence type="ECO:0000313" key="4">
    <source>
        <dbReference type="EMBL" id="GBG69986.1"/>
    </source>
</evidence>
<keyword evidence="5" id="KW-1185">Reference proteome</keyword>
<dbReference type="Gramene" id="GBG69986">
    <property type="protein sequence ID" value="GBG69986"/>
    <property type="gene ID" value="CBR_g4814"/>
</dbReference>
<comment type="caution">
    <text evidence="4">The sequence shown here is derived from an EMBL/GenBank/DDBJ whole genome shotgun (WGS) entry which is preliminary data.</text>
</comment>
<feature type="compositionally biased region" description="Basic and acidic residues" evidence="2">
    <location>
        <begin position="134"/>
        <end position="150"/>
    </location>
</feature>
<keyword evidence="1" id="KW-0862">Zinc</keyword>
<dbReference type="InterPro" id="IPR001878">
    <property type="entry name" value="Znf_CCHC"/>
</dbReference>
<feature type="region of interest" description="Disordered" evidence="2">
    <location>
        <begin position="1"/>
        <end position="61"/>
    </location>
</feature>
<reference evidence="4 5" key="1">
    <citation type="journal article" date="2018" name="Cell">
        <title>The Chara Genome: Secondary Complexity and Implications for Plant Terrestrialization.</title>
        <authorList>
            <person name="Nishiyama T."/>
            <person name="Sakayama H."/>
            <person name="Vries J.D."/>
            <person name="Buschmann H."/>
            <person name="Saint-Marcoux D."/>
            <person name="Ullrich K.K."/>
            <person name="Haas F.B."/>
            <person name="Vanderstraeten L."/>
            <person name="Becker D."/>
            <person name="Lang D."/>
            <person name="Vosolsobe S."/>
            <person name="Rombauts S."/>
            <person name="Wilhelmsson P.K.I."/>
            <person name="Janitza P."/>
            <person name="Kern R."/>
            <person name="Heyl A."/>
            <person name="Rumpler F."/>
            <person name="Villalobos L.I.A.C."/>
            <person name="Clay J.M."/>
            <person name="Skokan R."/>
            <person name="Toyoda A."/>
            <person name="Suzuki Y."/>
            <person name="Kagoshima H."/>
            <person name="Schijlen E."/>
            <person name="Tajeshwar N."/>
            <person name="Catarino B."/>
            <person name="Hetherington A.J."/>
            <person name="Saltykova A."/>
            <person name="Bonnot C."/>
            <person name="Breuninger H."/>
            <person name="Symeonidi A."/>
            <person name="Radhakrishnan G.V."/>
            <person name="Van Nieuwerburgh F."/>
            <person name="Deforce D."/>
            <person name="Chang C."/>
            <person name="Karol K.G."/>
            <person name="Hedrich R."/>
            <person name="Ulvskov P."/>
            <person name="Glockner G."/>
            <person name="Delwiche C.F."/>
            <person name="Petrasek J."/>
            <person name="Van de Peer Y."/>
            <person name="Friml J."/>
            <person name="Beilby M."/>
            <person name="Dolan L."/>
            <person name="Kohara Y."/>
            <person name="Sugano S."/>
            <person name="Fujiyama A."/>
            <person name="Delaux P.-M."/>
            <person name="Quint M."/>
            <person name="TheiBen G."/>
            <person name="Hagemann M."/>
            <person name="Harholt J."/>
            <person name="Dunand C."/>
            <person name="Zachgo S."/>
            <person name="Langdale J."/>
            <person name="Maumus F."/>
            <person name="Straeten D.V.D."/>
            <person name="Gould S.B."/>
            <person name="Rensing S.A."/>
        </authorList>
    </citation>
    <scope>NUCLEOTIDE SEQUENCE [LARGE SCALE GENOMIC DNA]</scope>
    <source>
        <strain evidence="4 5">S276</strain>
    </source>
</reference>
<feature type="region of interest" description="Disordered" evidence="2">
    <location>
        <begin position="131"/>
        <end position="150"/>
    </location>
</feature>
<dbReference type="Gene3D" id="4.10.60.10">
    <property type="entry name" value="Zinc finger, CCHC-type"/>
    <property type="match status" value="1"/>
</dbReference>
<feature type="domain" description="CCHC-type" evidence="3">
    <location>
        <begin position="65"/>
        <end position="80"/>
    </location>
</feature>
<feature type="region of interest" description="Disordered" evidence="2">
    <location>
        <begin position="157"/>
        <end position="183"/>
    </location>
</feature>
<dbReference type="PROSITE" id="PS50158">
    <property type="entry name" value="ZF_CCHC"/>
    <property type="match status" value="1"/>
</dbReference>
<gene>
    <name evidence="4" type="ORF">CBR_g4814</name>
</gene>
<keyword evidence="1" id="KW-0863">Zinc-finger</keyword>
<dbReference type="InterPro" id="IPR036875">
    <property type="entry name" value="Znf_CCHC_sf"/>
</dbReference>
<feature type="region of interest" description="Disordered" evidence="2">
    <location>
        <begin position="296"/>
        <end position="323"/>
    </location>
</feature>
<dbReference type="GO" id="GO:0003676">
    <property type="term" value="F:nucleic acid binding"/>
    <property type="evidence" value="ECO:0007669"/>
    <property type="project" value="InterPro"/>
</dbReference>
<accession>A0A388KIX6</accession>
<keyword evidence="1" id="KW-0479">Metal-binding</keyword>
<feature type="compositionally biased region" description="Basic and acidic residues" evidence="2">
    <location>
        <begin position="247"/>
        <end position="265"/>
    </location>
</feature>
<dbReference type="Proteomes" id="UP000265515">
    <property type="component" value="Unassembled WGS sequence"/>
</dbReference>
<organism evidence="4 5">
    <name type="scientific">Chara braunii</name>
    <name type="common">Braun's stonewort</name>
    <dbReference type="NCBI Taxonomy" id="69332"/>
    <lineage>
        <taxon>Eukaryota</taxon>
        <taxon>Viridiplantae</taxon>
        <taxon>Streptophyta</taxon>
        <taxon>Charophyceae</taxon>
        <taxon>Charales</taxon>
        <taxon>Characeae</taxon>
        <taxon>Chara</taxon>
    </lineage>
</organism>
<feature type="compositionally biased region" description="Basic and acidic residues" evidence="2">
    <location>
        <begin position="157"/>
        <end position="170"/>
    </location>
</feature>
<feature type="region of interest" description="Disordered" evidence="2">
    <location>
        <begin position="74"/>
        <end position="110"/>
    </location>
</feature>
<dbReference type="GO" id="GO:0008270">
    <property type="term" value="F:zinc ion binding"/>
    <property type="evidence" value="ECO:0007669"/>
    <property type="project" value="UniProtKB-KW"/>
</dbReference>
<evidence type="ECO:0000256" key="1">
    <source>
        <dbReference type="PROSITE-ProRule" id="PRU00047"/>
    </source>
</evidence>
<sequence>MSGSGYRDDRERGRGGERERSYDDGRNSSWDTGRERGRDGRRDRYDDEVRSHGYRDGPRCAPVTCYECGEQGHYRNQCPRLAGKSSVPRGRSTSPGHVTRLVARRSSSEEPVIRKQLEELTSSIASMKNFIDAEQTRKEKDERLKKEEAKREAERVEQLRREAEEQQVKERRAKKKEEKKRKEIEAREALRKELRIEMNQWMGAMCEGVHDRLLHTMRSEDTKGKAKLSEYASEDSNYSDDSEIEALSEHTTRLNINDKRKREPDLGVGDSPLVVTPVKRTAKRGVLDPKKLLLSCRHPPLKKPSPKRKTPGTGSATRRRKIPASPGVLGKLRYVQENLRQLGGLNMEELRAICRSEEVAFERKKMDILLAITEKRAYVAYGTNEETRVRNATEEVVEETQLDDASEGDKESELRRWHPKVGPDKRFLCKLFRNPLRKDLLGSCSLEALVRMMRSASIFQKAASTAYLRRLISGSIKDSYGFSINARIIVRLKFDDRVRMVEVRKLANDLIEGLPYPRVGAHVLFRLQELEGVNPLICNARNVPKLSLPYRGTLLAQEIVDGIQSWVNFHGATPTVTRVEADRCLIETVDAGSKYLDPKEVEKVRGTLDGLVLTPLDRNPGKTLVLCPQVYFEGMMSTFVMAPDYDIMEKSEEDLLRAMREDASKAALLNFV</sequence>
<evidence type="ECO:0000313" key="5">
    <source>
        <dbReference type="Proteomes" id="UP000265515"/>
    </source>
</evidence>
<dbReference type="EMBL" id="BFEA01000123">
    <property type="protein sequence ID" value="GBG69986.1"/>
    <property type="molecule type" value="Genomic_DNA"/>
</dbReference>
<protein>
    <recommendedName>
        <fullName evidence="3">CCHC-type domain-containing protein</fullName>
    </recommendedName>
</protein>